<keyword evidence="6" id="KW-0963">Cytoplasm</keyword>
<feature type="domain" description="N-acetyltransferase" evidence="12">
    <location>
        <begin position="46"/>
        <end position="187"/>
    </location>
</feature>
<dbReference type="PROSITE" id="PS51186">
    <property type="entry name" value="GNAT"/>
    <property type="match status" value="1"/>
</dbReference>
<comment type="catalytic activity">
    <reaction evidence="10">
        <text>N-terminal L-seryl-[histone H2A] + acetyl-CoA = N-terminal N(alpha)-acetyl-L-seryl-[histone H2A] + CoA + H(+)</text>
        <dbReference type="Rhea" id="RHEA:50600"/>
        <dbReference type="Rhea" id="RHEA-COMP:12742"/>
        <dbReference type="Rhea" id="RHEA-COMP:12744"/>
        <dbReference type="ChEBI" id="CHEBI:15378"/>
        <dbReference type="ChEBI" id="CHEBI:57287"/>
        <dbReference type="ChEBI" id="CHEBI:57288"/>
        <dbReference type="ChEBI" id="CHEBI:64738"/>
        <dbReference type="ChEBI" id="CHEBI:83690"/>
        <dbReference type="EC" id="2.3.1.257"/>
    </reaction>
</comment>
<evidence type="ECO:0000313" key="13">
    <source>
        <dbReference type="EMBL" id="CAF0878658.1"/>
    </source>
</evidence>
<dbReference type="EC" id="2.3.1.257" evidence="4"/>
<dbReference type="Proteomes" id="UP000663828">
    <property type="component" value="Unassembled WGS sequence"/>
</dbReference>
<dbReference type="EMBL" id="CAJNOJ010000028">
    <property type="protein sequence ID" value="CAF0878658.1"/>
    <property type="molecule type" value="Genomic_DNA"/>
</dbReference>
<keyword evidence="7" id="KW-0808">Transferase</keyword>
<dbReference type="OrthoDB" id="424551at2759"/>
<sequence>MRKNQKLVTQAQNLSASDLNQFLADVKLNYSFEILHASQLSNDFQRQILELFETNMKSSYEQSKDGYNQQEKSDELFSDQARYLLILSARDIIAYAHFRFDMDYGRQVVYLYELQVNGNYQSQGLGQWIMEQLKKICERTQMSKIVLTVQKLNVKAIDFYMKKCQFEPDSTDPSDEDVDYRILSFSV</sequence>
<evidence type="ECO:0000256" key="8">
    <source>
        <dbReference type="ARBA" id="ARBA00023242"/>
    </source>
</evidence>
<dbReference type="CDD" id="cd04301">
    <property type="entry name" value="NAT_SF"/>
    <property type="match status" value="1"/>
</dbReference>
<gene>
    <name evidence="13" type="ORF">EDS130_LOCUS8671</name>
    <name evidence="14" type="ORF">XAT740_LOCUS30725</name>
</gene>
<dbReference type="Pfam" id="PF00583">
    <property type="entry name" value="Acetyltransf_1"/>
    <property type="match status" value="1"/>
</dbReference>
<dbReference type="InterPro" id="IPR039949">
    <property type="entry name" value="NAA40"/>
</dbReference>
<evidence type="ECO:0000256" key="6">
    <source>
        <dbReference type="ARBA" id="ARBA00022490"/>
    </source>
</evidence>
<name>A0A815GC58_ADIRI</name>
<dbReference type="PANTHER" id="PTHR20531">
    <property type="entry name" value="N-ALPHA-ACETYLTRANSFERASE 40"/>
    <property type="match status" value="1"/>
</dbReference>
<evidence type="ECO:0000256" key="9">
    <source>
        <dbReference type="ARBA" id="ARBA00023315"/>
    </source>
</evidence>
<organism evidence="14 15">
    <name type="scientific">Adineta ricciae</name>
    <name type="common">Rotifer</name>
    <dbReference type="NCBI Taxonomy" id="249248"/>
    <lineage>
        <taxon>Eukaryota</taxon>
        <taxon>Metazoa</taxon>
        <taxon>Spiralia</taxon>
        <taxon>Gnathifera</taxon>
        <taxon>Rotifera</taxon>
        <taxon>Eurotatoria</taxon>
        <taxon>Bdelloidea</taxon>
        <taxon>Adinetida</taxon>
        <taxon>Adinetidae</taxon>
        <taxon>Adineta</taxon>
    </lineage>
</organism>
<evidence type="ECO:0000256" key="5">
    <source>
        <dbReference type="ARBA" id="ARBA00015043"/>
    </source>
</evidence>
<dbReference type="InterPro" id="IPR016181">
    <property type="entry name" value="Acyl_CoA_acyltransferase"/>
</dbReference>
<keyword evidence="9" id="KW-0012">Acyltransferase</keyword>
<dbReference type="Gene3D" id="3.40.630.30">
    <property type="match status" value="1"/>
</dbReference>
<dbReference type="GO" id="GO:1990189">
    <property type="term" value="F:protein N-terminal-serine acetyltransferase activity"/>
    <property type="evidence" value="ECO:0007669"/>
    <property type="project" value="UniProtKB-EC"/>
</dbReference>
<evidence type="ECO:0000313" key="15">
    <source>
        <dbReference type="Proteomes" id="UP000663828"/>
    </source>
</evidence>
<evidence type="ECO:0000256" key="2">
    <source>
        <dbReference type="ARBA" id="ARBA00004496"/>
    </source>
</evidence>
<proteinExistence type="inferred from homology"/>
<comment type="catalytic activity">
    <reaction evidence="11">
        <text>N-terminal L-seryl-[histone H4] + acetyl-CoA = N-terminal N(alpha)-acetyl-L-seryl-[histone H4] + CoA + H(+)</text>
        <dbReference type="Rhea" id="RHEA:50596"/>
        <dbReference type="Rhea" id="RHEA-COMP:12740"/>
        <dbReference type="Rhea" id="RHEA-COMP:12743"/>
        <dbReference type="ChEBI" id="CHEBI:15378"/>
        <dbReference type="ChEBI" id="CHEBI:57287"/>
        <dbReference type="ChEBI" id="CHEBI:57288"/>
        <dbReference type="ChEBI" id="CHEBI:64738"/>
        <dbReference type="ChEBI" id="CHEBI:83690"/>
        <dbReference type="EC" id="2.3.1.257"/>
    </reaction>
</comment>
<dbReference type="InterPro" id="IPR000182">
    <property type="entry name" value="GNAT_dom"/>
</dbReference>
<evidence type="ECO:0000256" key="10">
    <source>
        <dbReference type="ARBA" id="ARBA00047821"/>
    </source>
</evidence>
<comment type="subcellular location">
    <subcellularLocation>
        <location evidence="2">Cytoplasm</location>
    </subcellularLocation>
    <subcellularLocation>
        <location evidence="1">Nucleus</location>
    </subcellularLocation>
</comment>
<dbReference type="GO" id="GO:0010485">
    <property type="term" value="F:histone H4 acetyltransferase activity"/>
    <property type="evidence" value="ECO:0007669"/>
    <property type="project" value="InterPro"/>
</dbReference>
<evidence type="ECO:0000256" key="11">
    <source>
        <dbReference type="ARBA" id="ARBA00049524"/>
    </source>
</evidence>
<evidence type="ECO:0000259" key="12">
    <source>
        <dbReference type="PROSITE" id="PS51186"/>
    </source>
</evidence>
<protein>
    <recommendedName>
        <fullName evidence="5">N-alpha-acetyltransferase 40</fullName>
        <ecNumber evidence="4">2.3.1.257</ecNumber>
    </recommendedName>
</protein>
<evidence type="ECO:0000256" key="3">
    <source>
        <dbReference type="ARBA" id="ARBA00008870"/>
    </source>
</evidence>
<evidence type="ECO:0000256" key="7">
    <source>
        <dbReference type="ARBA" id="ARBA00022679"/>
    </source>
</evidence>
<comment type="caution">
    <text evidence="14">The sequence shown here is derived from an EMBL/GenBank/DDBJ whole genome shotgun (WGS) entry which is preliminary data.</text>
</comment>
<dbReference type="PANTHER" id="PTHR20531:SF1">
    <property type="entry name" value="N-ALPHA-ACETYLTRANSFERASE 40"/>
    <property type="match status" value="1"/>
</dbReference>
<reference evidence="14" key="1">
    <citation type="submission" date="2021-02" db="EMBL/GenBank/DDBJ databases">
        <authorList>
            <person name="Nowell W R."/>
        </authorList>
    </citation>
    <scope>NUCLEOTIDE SEQUENCE</scope>
</reference>
<dbReference type="GO" id="GO:0005634">
    <property type="term" value="C:nucleus"/>
    <property type="evidence" value="ECO:0007669"/>
    <property type="project" value="UniProtKB-SubCell"/>
</dbReference>
<dbReference type="GO" id="GO:0043998">
    <property type="term" value="F:histone H2A acetyltransferase activity"/>
    <property type="evidence" value="ECO:0007669"/>
    <property type="project" value="InterPro"/>
</dbReference>
<comment type="similarity">
    <text evidence="3">Belongs to the acetyltransferase family. NAA40 subfamily.</text>
</comment>
<dbReference type="Proteomes" id="UP000663852">
    <property type="component" value="Unassembled WGS sequence"/>
</dbReference>
<keyword evidence="15" id="KW-1185">Reference proteome</keyword>
<accession>A0A815GC58</accession>
<keyword evidence="8" id="KW-0539">Nucleus</keyword>
<dbReference type="AlphaFoldDB" id="A0A815GC58"/>
<evidence type="ECO:0000256" key="1">
    <source>
        <dbReference type="ARBA" id="ARBA00004123"/>
    </source>
</evidence>
<evidence type="ECO:0000313" key="14">
    <source>
        <dbReference type="EMBL" id="CAF1336634.1"/>
    </source>
</evidence>
<dbReference type="SUPFAM" id="SSF55729">
    <property type="entry name" value="Acyl-CoA N-acyltransferases (Nat)"/>
    <property type="match status" value="1"/>
</dbReference>
<evidence type="ECO:0000256" key="4">
    <source>
        <dbReference type="ARBA" id="ARBA00012950"/>
    </source>
</evidence>
<dbReference type="EMBL" id="CAJNOR010002756">
    <property type="protein sequence ID" value="CAF1336634.1"/>
    <property type="molecule type" value="Genomic_DNA"/>
</dbReference>
<dbReference type="GO" id="GO:0005737">
    <property type="term" value="C:cytoplasm"/>
    <property type="evidence" value="ECO:0007669"/>
    <property type="project" value="UniProtKB-SubCell"/>
</dbReference>